<evidence type="ECO:0000256" key="3">
    <source>
        <dbReference type="RuleBase" id="RU003322"/>
    </source>
</evidence>
<comment type="caution">
    <text evidence="5">The sequence shown here is derived from an EMBL/GenBank/DDBJ whole genome shotgun (WGS) entry which is preliminary data.</text>
</comment>
<protein>
    <recommendedName>
        <fullName evidence="7">Heat shock protein 70</fullName>
    </recommendedName>
</protein>
<dbReference type="SUPFAM" id="SSF53067">
    <property type="entry name" value="Actin-like ATPase domain"/>
    <property type="match status" value="2"/>
</dbReference>
<evidence type="ECO:0008006" key="7">
    <source>
        <dbReference type="Google" id="ProtNLM"/>
    </source>
</evidence>
<keyword evidence="2 3" id="KW-0067">ATP-binding</keyword>
<dbReference type="InterPro" id="IPR013126">
    <property type="entry name" value="Hsp_70_fam"/>
</dbReference>
<feature type="signal peptide" evidence="4">
    <location>
        <begin position="1"/>
        <end position="15"/>
    </location>
</feature>
<evidence type="ECO:0000313" key="5">
    <source>
        <dbReference type="EMBL" id="KAK8857742.1"/>
    </source>
</evidence>
<dbReference type="InterPro" id="IPR029047">
    <property type="entry name" value="HSP70_peptide-bd_sf"/>
</dbReference>
<dbReference type="Gene3D" id="3.30.420.40">
    <property type="match status" value="2"/>
</dbReference>
<name>A0ABR2I6F8_9EUKA</name>
<sequence length="632" mass="72993">MFNVLILIFIKCCLCTNEVIGIDFGSFSTSVGVFVDGEVKIIKNELGNSVTSSIISFYDNEVFIGDYAKIQMISNPNNTLFYINNFLNNSNIIDDMINYPFTIINNNGFVNFEITTKNSKKQFSLDDIISIILEKMKRMAVNFLGKDIKKAIITVPAFFNKSQYDIIKKASFKAGFLTIKILKEPIAAALAYGLYKKDEKSQKVLVFHLGGYTQEVSLLSINTSNEGPIMKILISESTNDVCGEKFNDRIIDYLLNCYQKRTGKDASNDIRAVTKLKLEVEEAKKKFLLVPKIRISIEDFYDGQFFSEKITKEIFEQLNDDLFMKSLISIKKVLNQSNTPKNEVDKIILVGGSTKITKIQKKISDFFGDEKKIYSYMDPEEVIARGSAIEGASISNDKNSHMFIEIIPYSFGIKTKNGEETLFIYEKSYFPIKIEKSFVLSSDEQKHFCFDVLLFQNDLLPNYISLNKVNISDLQIDQNGKIQINIIFELLRNSTLIVTVQNENQTNKIFIDIDEKTLKLKFLDQFNYKISKKVNKINNIYKTTINEIRKLEKNYMDGINWFAIDNDQNNDLIIKENMNKLEEIVIKHFKEMFPDKYEQLKNCECRWNWMNDESLDEIFVKPTLPIFIHFLS</sequence>
<comment type="similarity">
    <text evidence="3">Belongs to the heat shock protein 70 family.</text>
</comment>
<organism evidence="5 6">
    <name type="scientific">Tritrichomonas musculus</name>
    <dbReference type="NCBI Taxonomy" id="1915356"/>
    <lineage>
        <taxon>Eukaryota</taxon>
        <taxon>Metamonada</taxon>
        <taxon>Parabasalia</taxon>
        <taxon>Tritrichomonadida</taxon>
        <taxon>Tritrichomonadidae</taxon>
        <taxon>Tritrichomonas</taxon>
    </lineage>
</organism>
<proteinExistence type="inferred from homology"/>
<keyword evidence="4" id="KW-0732">Signal</keyword>
<reference evidence="5 6" key="1">
    <citation type="submission" date="2024-04" db="EMBL/GenBank/DDBJ databases">
        <title>Tritrichomonas musculus Genome.</title>
        <authorList>
            <person name="Alves-Ferreira E."/>
            <person name="Grigg M."/>
            <person name="Lorenzi H."/>
            <person name="Galac M."/>
        </authorList>
    </citation>
    <scope>NUCLEOTIDE SEQUENCE [LARGE SCALE GENOMIC DNA]</scope>
    <source>
        <strain evidence="5 6">EAF2021</strain>
    </source>
</reference>
<keyword evidence="6" id="KW-1185">Reference proteome</keyword>
<evidence type="ECO:0000256" key="2">
    <source>
        <dbReference type="ARBA" id="ARBA00022840"/>
    </source>
</evidence>
<evidence type="ECO:0000256" key="1">
    <source>
        <dbReference type="ARBA" id="ARBA00022741"/>
    </source>
</evidence>
<dbReference type="Pfam" id="PF00012">
    <property type="entry name" value="HSP70"/>
    <property type="match status" value="1"/>
</dbReference>
<dbReference type="InterPro" id="IPR043129">
    <property type="entry name" value="ATPase_NBD"/>
</dbReference>
<dbReference type="PANTHER" id="PTHR19375">
    <property type="entry name" value="HEAT SHOCK PROTEIN 70KDA"/>
    <property type="match status" value="1"/>
</dbReference>
<dbReference type="EMBL" id="JAPFFF010000020">
    <property type="protein sequence ID" value="KAK8857742.1"/>
    <property type="molecule type" value="Genomic_DNA"/>
</dbReference>
<evidence type="ECO:0000313" key="6">
    <source>
        <dbReference type="Proteomes" id="UP001470230"/>
    </source>
</evidence>
<dbReference type="SUPFAM" id="SSF100920">
    <property type="entry name" value="Heat shock protein 70kD (HSP70), peptide-binding domain"/>
    <property type="match status" value="1"/>
</dbReference>
<dbReference type="PRINTS" id="PR00301">
    <property type="entry name" value="HEATSHOCK70"/>
</dbReference>
<evidence type="ECO:0000256" key="4">
    <source>
        <dbReference type="SAM" id="SignalP"/>
    </source>
</evidence>
<dbReference type="Proteomes" id="UP001470230">
    <property type="component" value="Unassembled WGS sequence"/>
</dbReference>
<keyword evidence="1 3" id="KW-0547">Nucleotide-binding</keyword>
<gene>
    <name evidence="5" type="ORF">M9Y10_016152</name>
</gene>
<dbReference type="Gene3D" id="2.60.34.10">
    <property type="entry name" value="Substrate Binding Domain Of DNAk, Chain A, domain 1"/>
    <property type="match status" value="1"/>
</dbReference>
<feature type="chain" id="PRO_5047403894" description="Heat shock protein 70" evidence="4">
    <location>
        <begin position="16"/>
        <end position="632"/>
    </location>
</feature>
<accession>A0ABR2I6F8</accession>
<dbReference type="Gene3D" id="3.90.640.10">
    <property type="entry name" value="Actin, Chain A, domain 4"/>
    <property type="match status" value="1"/>
</dbReference>
<dbReference type="Gene3D" id="3.30.30.30">
    <property type="match status" value="1"/>
</dbReference>